<dbReference type="OrthoDB" id="1046782at2759"/>
<organism evidence="2 6">
    <name type="scientific">Rotaria magnacalcarata</name>
    <dbReference type="NCBI Taxonomy" id="392030"/>
    <lineage>
        <taxon>Eukaryota</taxon>
        <taxon>Metazoa</taxon>
        <taxon>Spiralia</taxon>
        <taxon>Gnathifera</taxon>
        <taxon>Rotifera</taxon>
        <taxon>Eurotatoria</taxon>
        <taxon>Bdelloidea</taxon>
        <taxon>Philodinida</taxon>
        <taxon>Philodinidae</taxon>
        <taxon>Rotaria</taxon>
    </lineage>
</organism>
<dbReference type="AlphaFoldDB" id="A0A814ZHF2"/>
<name>A0A814ZHF2_9BILA</name>
<feature type="domain" description="Phosphatidylinositol-specific phospholipase C X" evidence="1">
    <location>
        <begin position="26"/>
        <end position="198"/>
    </location>
</feature>
<evidence type="ECO:0000313" key="5">
    <source>
        <dbReference type="EMBL" id="CAF4068311.1"/>
    </source>
</evidence>
<dbReference type="Proteomes" id="UP000663834">
    <property type="component" value="Unassembled WGS sequence"/>
</dbReference>
<reference evidence="2" key="1">
    <citation type="submission" date="2021-02" db="EMBL/GenBank/DDBJ databases">
        <authorList>
            <person name="Nowell W R."/>
        </authorList>
    </citation>
    <scope>NUCLEOTIDE SEQUENCE</scope>
</reference>
<dbReference type="Pfam" id="PF00388">
    <property type="entry name" value="PI-PLC-X"/>
    <property type="match status" value="1"/>
</dbReference>
<evidence type="ECO:0000259" key="1">
    <source>
        <dbReference type="SMART" id="SM00148"/>
    </source>
</evidence>
<proteinExistence type="predicted"/>
<dbReference type="EMBL" id="CAJNOV010008027">
    <property type="protein sequence ID" value="CAF1307435.1"/>
    <property type="molecule type" value="Genomic_DNA"/>
</dbReference>
<dbReference type="Proteomes" id="UP000663824">
    <property type="component" value="Unassembled WGS sequence"/>
</dbReference>
<evidence type="ECO:0000313" key="3">
    <source>
        <dbReference type="EMBL" id="CAF1307435.1"/>
    </source>
</evidence>
<gene>
    <name evidence="3" type="ORF">CJN711_LOCUS17253</name>
    <name evidence="2" type="ORF">KQP761_LOCUS1908</name>
    <name evidence="4" type="ORF">MBJ925_LOCUS19849</name>
    <name evidence="5" type="ORF">SMN809_LOCUS15596</name>
</gene>
<dbReference type="InterPro" id="IPR017946">
    <property type="entry name" value="PLC-like_Pdiesterase_TIM-brl"/>
</dbReference>
<dbReference type="PANTHER" id="PTHR13593:SF113">
    <property type="entry name" value="SI:DKEY-266F7.9"/>
    <property type="match status" value="1"/>
</dbReference>
<evidence type="ECO:0000313" key="4">
    <source>
        <dbReference type="EMBL" id="CAF2088002.1"/>
    </source>
</evidence>
<dbReference type="SMART" id="SM00148">
    <property type="entry name" value="PLCXc"/>
    <property type="match status" value="1"/>
</dbReference>
<evidence type="ECO:0000313" key="2">
    <source>
        <dbReference type="EMBL" id="CAF1243294.1"/>
    </source>
</evidence>
<dbReference type="InterPro" id="IPR000909">
    <property type="entry name" value="PLipase_C_PInositol-sp_X_dom"/>
</dbReference>
<dbReference type="EMBL" id="CAJOBI010006745">
    <property type="protein sequence ID" value="CAF4068311.1"/>
    <property type="molecule type" value="Genomic_DNA"/>
</dbReference>
<protein>
    <recommendedName>
        <fullName evidence="1">Phosphatidylinositol-specific phospholipase C X domain-containing protein</fullName>
    </recommendedName>
</protein>
<evidence type="ECO:0000313" key="6">
    <source>
        <dbReference type="Proteomes" id="UP000663834"/>
    </source>
</evidence>
<dbReference type="PANTHER" id="PTHR13593">
    <property type="match status" value="1"/>
</dbReference>
<comment type="caution">
    <text evidence="2">The sequence shown here is derived from an EMBL/GenBank/DDBJ whole genome shotgun (WGS) entry which is preliminary data.</text>
</comment>
<dbReference type="GO" id="GO:0008081">
    <property type="term" value="F:phosphoric diester hydrolase activity"/>
    <property type="evidence" value="ECO:0007669"/>
    <property type="project" value="InterPro"/>
</dbReference>
<dbReference type="PROSITE" id="PS50007">
    <property type="entry name" value="PIPLC_X_DOMAIN"/>
    <property type="match status" value="1"/>
</dbReference>
<dbReference type="Gene3D" id="3.20.20.190">
    <property type="entry name" value="Phosphatidylinositol (PI) phosphodiesterase"/>
    <property type="match status" value="1"/>
</dbReference>
<sequence length="319" mass="36789">MATGFQASSSQLQHDEWMTNLPERLHDEPITKIAIPGTHDSFAYNLTRHAGPDLLPNLRRVSLLIYPIIKNWSVTQDRTFTEQLHMGVRYFDLRVCRTTDKSLQSKSLFRFTHGLLGNLVSEGLEEINRYLNKHPKEIILLDFNHFYDFNDQCGHDQLIHLVHETFGKKLCTTARTITACTLNYLWNNQQQVILLYEKHADQCTAYMDRIGHFFQICQSPWPNTPRIDELFLFLDELVSKSQPITCVNVIQGQITPDGGSIQSSPFSSLHAIAKETNRQLIEWLSHRKRDPSLVDGINVVICDFADPLFTDTVIMLNYK</sequence>
<dbReference type="GO" id="GO:0006629">
    <property type="term" value="P:lipid metabolic process"/>
    <property type="evidence" value="ECO:0007669"/>
    <property type="project" value="InterPro"/>
</dbReference>
<dbReference type="Proteomes" id="UP000676336">
    <property type="component" value="Unassembled WGS sequence"/>
</dbReference>
<accession>A0A814ZHF2</accession>
<dbReference type="Proteomes" id="UP000663855">
    <property type="component" value="Unassembled WGS sequence"/>
</dbReference>
<dbReference type="EMBL" id="CAJNOW010000122">
    <property type="protein sequence ID" value="CAF1243294.1"/>
    <property type="molecule type" value="Genomic_DNA"/>
</dbReference>
<dbReference type="InterPro" id="IPR051057">
    <property type="entry name" value="PI-PLC_domain"/>
</dbReference>
<dbReference type="SUPFAM" id="SSF51695">
    <property type="entry name" value="PLC-like phosphodiesterases"/>
    <property type="match status" value="1"/>
</dbReference>
<dbReference type="EMBL" id="CAJNRE010010074">
    <property type="protein sequence ID" value="CAF2088002.1"/>
    <property type="molecule type" value="Genomic_DNA"/>
</dbReference>